<sequence length="83" mass="8979">MHSSRCQSPHYGTAVLGSCRGLDGPHHVAPPSPPSRATGMIEWWKNSTGKAGAGPGGKSGRRRRPVSDRQQRGRRRTPLGIRL</sequence>
<organism evidence="2 3">
    <name type="scientific">Dufourea novaeangliae</name>
    <name type="common">Sweat bee</name>
    <dbReference type="NCBI Taxonomy" id="178035"/>
    <lineage>
        <taxon>Eukaryota</taxon>
        <taxon>Metazoa</taxon>
        <taxon>Ecdysozoa</taxon>
        <taxon>Arthropoda</taxon>
        <taxon>Hexapoda</taxon>
        <taxon>Insecta</taxon>
        <taxon>Pterygota</taxon>
        <taxon>Neoptera</taxon>
        <taxon>Endopterygota</taxon>
        <taxon>Hymenoptera</taxon>
        <taxon>Apocrita</taxon>
        <taxon>Aculeata</taxon>
        <taxon>Apoidea</taxon>
        <taxon>Anthophila</taxon>
        <taxon>Halictidae</taxon>
        <taxon>Rophitinae</taxon>
        <taxon>Dufourea</taxon>
    </lineage>
</organism>
<reference evidence="2 3" key="1">
    <citation type="submission" date="2015-07" db="EMBL/GenBank/DDBJ databases">
        <title>The genome of Dufourea novaeangliae.</title>
        <authorList>
            <person name="Pan H."/>
            <person name="Kapheim K."/>
        </authorList>
    </citation>
    <scope>NUCLEOTIDE SEQUENCE [LARGE SCALE GENOMIC DNA]</scope>
    <source>
        <strain evidence="2">0120121106</strain>
        <tissue evidence="2">Whole body</tissue>
    </source>
</reference>
<dbReference type="AlphaFoldDB" id="A0A154PKI8"/>
<dbReference type="PROSITE" id="PS51257">
    <property type="entry name" value="PROKAR_LIPOPROTEIN"/>
    <property type="match status" value="1"/>
</dbReference>
<gene>
    <name evidence="2" type="ORF">WN55_04084</name>
</gene>
<evidence type="ECO:0000313" key="2">
    <source>
        <dbReference type="EMBL" id="KZC12379.1"/>
    </source>
</evidence>
<feature type="region of interest" description="Disordered" evidence="1">
    <location>
        <begin position="19"/>
        <end position="83"/>
    </location>
</feature>
<keyword evidence="3" id="KW-1185">Reference proteome</keyword>
<dbReference type="EMBL" id="KQ434947">
    <property type="protein sequence ID" value="KZC12379.1"/>
    <property type="molecule type" value="Genomic_DNA"/>
</dbReference>
<dbReference type="Proteomes" id="UP000076502">
    <property type="component" value="Unassembled WGS sequence"/>
</dbReference>
<evidence type="ECO:0000313" key="3">
    <source>
        <dbReference type="Proteomes" id="UP000076502"/>
    </source>
</evidence>
<proteinExistence type="predicted"/>
<accession>A0A154PKI8</accession>
<protein>
    <submittedName>
        <fullName evidence="2">Uncharacterized protein</fullName>
    </submittedName>
</protein>
<name>A0A154PKI8_DUFNO</name>
<evidence type="ECO:0000256" key="1">
    <source>
        <dbReference type="SAM" id="MobiDB-lite"/>
    </source>
</evidence>